<evidence type="ECO:0000259" key="2">
    <source>
        <dbReference type="Pfam" id="PF20151"/>
    </source>
</evidence>
<feature type="transmembrane region" description="Helical" evidence="1">
    <location>
        <begin position="97"/>
        <end position="116"/>
    </location>
</feature>
<feature type="domain" description="DUF6533" evidence="2">
    <location>
        <begin position="22"/>
        <end position="65"/>
    </location>
</feature>
<dbReference type="Pfam" id="PF20151">
    <property type="entry name" value="DUF6533"/>
    <property type="match status" value="1"/>
</dbReference>
<evidence type="ECO:0000313" key="3">
    <source>
        <dbReference type="EMBL" id="OAX37153.1"/>
    </source>
</evidence>
<dbReference type="EMBL" id="KV448369">
    <property type="protein sequence ID" value="OAX37153.1"/>
    <property type="molecule type" value="Genomic_DNA"/>
</dbReference>
<keyword evidence="1" id="KW-0472">Membrane</keyword>
<reference evidence="3 4" key="1">
    <citation type="submission" date="2016-06" db="EMBL/GenBank/DDBJ databases">
        <title>Comparative genomics of the ectomycorrhizal sister species Rhizopogon vinicolor and Rhizopogon vesiculosus (Basidiomycota: Boletales) reveals a divergence of the mating type B locus.</title>
        <authorList>
            <consortium name="DOE Joint Genome Institute"/>
            <person name="Mujic A.B."/>
            <person name="Kuo A."/>
            <person name="Tritt A."/>
            <person name="Lipzen A."/>
            <person name="Chen C."/>
            <person name="Johnson J."/>
            <person name="Sharma A."/>
            <person name="Barry K."/>
            <person name="Grigoriev I.V."/>
            <person name="Spatafora J.W."/>
        </authorList>
    </citation>
    <scope>NUCLEOTIDE SEQUENCE [LARGE SCALE GENOMIC DNA]</scope>
    <source>
        <strain evidence="3 4">AM-OR11-026</strain>
    </source>
</reference>
<proteinExistence type="predicted"/>
<gene>
    <name evidence="3" type="ORF">K503DRAFT_771791</name>
</gene>
<accession>A0A1B7MX22</accession>
<evidence type="ECO:0000256" key="1">
    <source>
        <dbReference type="SAM" id="Phobius"/>
    </source>
</evidence>
<protein>
    <recommendedName>
        <fullName evidence="2">DUF6533 domain-containing protein</fullName>
    </recommendedName>
</protein>
<organism evidence="3 4">
    <name type="scientific">Rhizopogon vinicolor AM-OR11-026</name>
    <dbReference type="NCBI Taxonomy" id="1314800"/>
    <lineage>
        <taxon>Eukaryota</taxon>
        <taxon>Fungi</taxon>
        <taxon>Dikarya</taxon>
        <taxon>Basidiomycota</taxon>
        <taxon>Agaricomycotina</taxon>
        <taxon>Agaricomycetes</taxon>
        <taxon>Agaricomycetidae</taxon>
        <taxon>Boletales</taxon>
        <taxon>Suillineae</taxon>
        <taxon>Rhizopogonaceae</taxon>
        <taxon>Rhizopogon</taxon>
    </lineage>
</organism>
<dbReference type="OrthoDB" id="2692685at2759"/>
<sequence>MALVSNDPIFWPTISFYREYSYFTVASFTIVVYDWEMTFGQEVLELIWRQRWSILIVLYLNLSYTGMLFTVIVILANLLTVSLTDAGCSTLHVVVDWVSFVINLMLGGIIIARLHVVENGRMRAR</sequence>
<name>A0A1B7MX22_9AGAM</name>
<evidence type="ECO:0000313" key="4">
    <source>
        <dbReference type="Proteomes" id="UP000092154"/>
    </source>
</evidence>
<keyword evidence="4" id="KW-1185">Reference proteome</keyword>
<dbReference type="AlphaFoldDB" id="A0A1B7MX22"/>
<feature type="transmembrane region" description="Helical" evidence="1">
    <location>
        <begin position="52"/>
        <end position="77"/>
    </location>
</feature>
<feature type="transmembrane region" description="Helical" evidence="1">
    <location>
        <begin position="20"/>
        <end position="40"/>
    </location>
</feature>
<dbReference type="Proteomes" id="UP000092154">
    <property type="component" value="Unassembled WGS sequence"/>
</dbReference>
<dbReference type="InterPro" id="IPR045340">
    <property type="entry name" value="DUF6533"/>
</dbReference>
<dbReference type="InParanoid" id="A0A1B7MX22"/>
<keyword evidence="1" id="KW-0812">Transmembrane</keyword>
<keyword evidence="1" id="KW-1133">Transmembrane helix</keyword>